<dbReference type="Gene3D" id="2.60.40.10">
    <property type="entry name" value="Immunoglobulins"/>
    <property type="match status" value="1"/>
</dbReference>
<feature type="region of interest" description="Disordered" evidence="1">
    <location>
        <begin position="2674"/>
        <end position="2708"/>
    </location>
</feature>
<comment type="caution">
    <text evidence="4">The sequence shown here is derived from an EMBL/GenBank/DDBJ whole genome shotgun (WGS) entry which is preliminary data.</text>
</comment>
<evidence type="ECO:0000256" key="1">
    <source>
        <dbReference type="SAM" id="MobiDB-lite"/>
    </source>
</evidence>
<dbReference type="SMART" id="SM00635">
    <property type="entry name" value="BID_2"/>
    <property type="match status" value="8"/>
</dbReference>
<dbReference type="InterPro" id="IPR001322">
    <property type="entry name" value="Lamin_tail_dom"/>
</dbReference>
<dbReference type="InterPro" id="IPR029062">
    <property type="entry name" value="Class_I_gatase-like"/>
</dbReference>
<dbReference type="InterPro" id="IPR003343">
    <property type="entry name" value="Big_2"/>
</dbReference>
<dbReference type="SUPFAM" id="SSF49373">
    <property type="entry name" value="Invasin/intimin cell-adhesion fragments"/>
    <property type="match status" value="8"/>
</dbReference>
<keyword evidence="5" id="KW-1185">Reference proteome</keyword>
<evidence type="ECO:0000313" key="5">
    <source>
        <dbReference type="Proteomes" id="UP000282076"/>
    </source>
</evidence>
<evidence type="ECO:0000259" key="3">
    <source>
        <dbReference type="PROSITE" id="PS51841"/>
    </source>
</evidence>
<dbReference type="InterPro" id="IPR013783">
    <property type="entry name" value="Ig-like_fold"/>
</dbReference>
<dbReference type="InterPro" id="IPR008964">
    <property type="entry name" value="Invasin/intimin_cell_adhesion"/>
</dbReference>
<sequence>MFNSMRKQKKWFNLSMTVILLITLMFPASLSVGNVKQAAAAGAMSTHVVISQVFPTATKGTYKNKYIELYNPTNASVSLAGYSIQVASATGTSYSAYPLSGTIPANGYYLISGQSQVNMNVELPTPDLSNTSIAPAAAGGKIALVKSTVAITVKTDPNVIDFVGYGTGNDSFDGTGTSTAETTPTTLAITRKMNSGANPDYSGDGNGWDSKSNKNDFVLVTANPRNNAFPNATGTINLNAVTIQQLLLNDKDGLPLNIGKSATITGVATVDDKILGTDKTSFYMQDVTGGINVFNVVASSGIKKGNKYQVSGRLMFAKGQSRFLASSITDLGQDSLPATQMVNITDLLSFSTAEPLEGKLVKFYGKVTSVVPSTPDSTITVTDASNNAVVVKLVGSTGLDVSQVVEKDSSYTFTGILGQSKDYTPYTSGYYLMPRSATDIRGELTISHIPMDKLLTGISLPFSAIVKNADSVNIFYKAIGEATYRAPIPMDSADNLNYNGIISAEMVPSEGGMVYEIVAQGDGKSLKAGPFTLLAGTDTEGPTFSNPSPANSDEIETKHPVISVSMFDLSGVNISTAKIKLDGTDVTNKATITDNQIKLTLTTDLTEGVHTVAVEADDSLGNHSLPYSWQFKVAKRFVGGNHYRGTTHNHTNISHDAQGTPEKALTEAMKYDYDYFAFSDHSHDIDACPIDPNTKKAVCSDTKDHNGMPERTGGIDWKTTKDLAALYNQKNPGKFVVFPAFEMTSTTWGHSNVFGTDNFIDRMQNDGTYQNLQNYYAWTMTYDNIVAQFNHPNAPDPSFNNFIPYNKTLDKLFTLLEVGNGSGQYSYSNTQNKYFTALDIGWHVAPTYGEDNHDATWGQTKKRTVIVADDLTQESLLDSMRNMHVYMSEDPNAKMDVMASGWYMGSITDTKTLKFDINVSDPVLENRNDPKYNYLLPSITQNDNISKIELVTNGGRVIDSIDLSSQNVTTYNWKPDEITVSGGQQWFVVRVTQKDNDKLFSAPIWTPTDPLNVKVTSVVAEGGAITGGVPVKLTAGISNMGVVNVGNLKASFYMDDPTLGNKIGEVMIDSLQKNKSTTAEVIWSEPIEGPHDITVVLTAGDGNDLGTNKFKQSFTIKPSLGIKIVIDASHKNENSSKDTGTYVNNLQTLTTLLRKEGYTVVENTGADITAATLAGAKILVITHPASTYSTTETTAVKDFVTSGGSIYLSENSNNQALNSLLSGIGSKILFNKDVVYDDTAYGNFYNPPLANEYKVKAHPVPLDNYLTDFVSGLDFYSGTSLARNNGADVKEALVENSDISILVRGNESSFQQSAPAGVFNYKVGSGASGGSKIPLVAAEKINDGRLIVAGMNLFNDIQLKGTNDNTQFALNTISWLAHREPKVISIGEARTKAVDTAVVVQGKVTSAAGGFYDAAYVQDDTGGIMAFNEVPPGSLKLGDTIRIYGHIQVFEDNFELIFDKFANSIVKLSSGSPVQPKSVSTAASVSAANMGQLVKVFGTVVGIPDSSSFIINDGSGPVTVFVDGYIASQSGIPVPELAIGDKIAVIGISGGYSGGTRIRVRDTSELKKTNALVPVTGITISSDSKVMTLGDPSFTLTASVQPSNATYSSFAWTSSNESVAKVTNGVVTPVGLGTAIISADSTDGGMKASATINVIPTAPNVRADISNSTIVSNDSAIPLASMPTMEYNIDNTSWITFVPASPPTFSGEHNVQIRFKAYADVLEGQIKNLYFNTPASDLSGFTLAVGDTLGTKLTTVAAGNLKYAVGQLNSRYRPASGELATDYSKQLLANQDIYVTAGQHIYIVSVDGNNKIIGWTDLTADGAKIKVPAIVAKWDFEAKNEFASGGSPANKGIKTVTLTGAIPANPAYSGGASGSAVGAIAGTSWIPVPSYWEATFDTTDYSYIEVSSKMYGSASGPRDFKLQYSLNGTTWFDVPNASIVVANATWTNSGVLNNASLPASANNQSNVHVRWLNTSTASTGGGNFSSAGTNRLDDVVINGIPLSPAPNVSADDVSKVITGINSTMEYNINNAGWVSYNPGGAPNLNGNFSVQVRVKAKGDVLPGAIKLLTFTQGDIRVTEVTLNTSAFNLAVGGSSYTLLSNVAPTDATDKTVTWNSDKPAIATVNANGVVTAVAPGTATITVKTVDGNFTASATVTVSATPVSVTGVSLSATNFNMTVGDDDYQLTESVKPAGATNQTVTWSTSDSNIATVNNGKVTAVAPGTATITVKTADGNFTASATVTVSAVIVPVTGVSLNASAFNLTVGGTDYGLLPIFTPTNATDKTVTWSSDKPGIATVNTNGVVTAVTPGTATITVKTADGNFTASATVTVSAVIVPVTGVSLNASSFNLTVGGTDYGLLPIFTPANATDKTVTWSSDMPGIAAVSVNGVVTAVAPGTATITVKTADGNFTASATVTVSAVIVPVTGVSLNTSTINLAVGGAEYELSPIFTPSNATDKTVTWSSDKPGIATVNTNGVVTAVTPGTATITVKTADGDFTASATVNVSAVPVSVTGVTLSVSDFNMTVGDDDYQLTESVKPDEATNQTVTWLTSDATIASVVNGKVTAVGAGTATITVKTAEGSFTASATVHVVAPIVRVTGVSLNNSAVNLTVGGVNYGLLPIFTPANATDKSVTWSSDKPDIASINSNGIVTAVSAGTAIITVTTVDGQKTATSTITVTNSNPGDGNPGPTPKPTPDPEPTPEPTPGTVNVSAEKLVADGKGKATVDVPAGTKEVKLAVTVADQLKGNTLEIKSDKLSLNIPSDLIKQLESKLSASEQKDSTISLKFEPLATTEANALIGKGADASNNAIKAVGEVYEFSLTITTADGKTEKLTQFTQLITIRLKVDPSVNPKLTGIFYISDDGKLEYIGGEYSNGEMVAQINHFSKYALLEVKKNFVDLPAKYWAYNVVQELAMKQLVNGTSATAFEPERAITRAEFTAMLVKALGLTKSGTSKFTDVAAGKWYAEAISIAYNAGIVKGKSETTFEPNGKITREEMVTMMMQAYKLLDGKTPTGASVTFTDEAQISSWAVAYVKEAAALKLINGRSAGMFVPKGVSTRAEAAQVIYSLLQR</sequence>
<gene>
    <name evidence="4" type="ORF">D7Z26_11435</name>
</gene>
<accession>A0A494XVV9</accession>
<evidence type="ECO:0000259" key="2">
    <source>
        <dbReference type="PROSITE" id="PS51272"/>
    </source>
</evidence>
<name>A0A494XVV9_9BACL</name>
<proteinExistence type="predicted"/>
<feature type="domain" description="SLH" evidence="2">
    <location>
        <begin position="3016"/>
        <end position="3071"/>
    </location>
</feature>
<dbReference type="SUPFAM" id="SSF89550">
    <property type="entry name" value="PHP domain-like"/>
    <property type="match status" value="1"/>
</dbReference>
<dbReference type="InterPro" id="IPR016195">
    <property type="entry name" value="Pol/histidinol_Pase-like"/>
</dbReference>
<feature type="domain" description="SLH" evidence="2">
    <location>
        <begin position="2892"/>
        <end position="2950"/>
    </location>
</feature>
<reference evidence="4 5" key="1">
    <citation type="submission" date="2018-10" db="EMBL/GenBank/DDBJ databases">
        <title>Cohnella sp. M2MS4P-1, whole genome shotgun sequence.</title>
        <authorList>
            <person name="Tuo L."/>
        </authorList>
    </citation>
    <scope>NUCLEOTIDE SEQUENCE [LARGE SCALE GENOMIC DNA]</scope>
    <source>
        <strain evidence="4 5">M2MS4P-1</strain>
    </source>
</reference>
<dbReference type="Gene3D" id="3.20.20.140">
    <property type="entry name" value="Metal-dependent hydrolases"/>
    <property type="match status" value="1"/>
</dbReference>
<evidence type="ECO:0000313" key="4">
    <source>
        <dbReference type="EMBL" id="RKP53995.1"/>
    </source>
</evidence>
<protein>
    <submittedName>
        <fullName evidence="4">DUF4073 domain-containing protein</fullName>
    </submittedName>
</protein>
<dbReference type="OrthoDB" id="9801679at2"/>
<dbReference type="InterPro" id="IPR001119">
    <property type="entry name" value="SLH_dom"/>
</dbReference>
<feature type="domain" description="SLH" evidence="2">
    <location>
        <begin position="2951"/>
        <end position="3014"/>
    </location>
</feature>
<feature type="compositionally biased region" description="Pro residues" evidence="1">
    <location>
        <begin position="2688"/>
        <end position="2704"/>
    </location>
</feature>
<dbReference type="Pfam" id="PF00395">
    <property type="entry name" value="SLH"/>
    <property type="match status" value="3"/>
</dbReference>
<dbReference type="Pfam" id="PF00932">
    <property type="entry name" value="LTD"/>
    <property type="match status" value="1"/>
</dbReference>
<organism evidence="4 5">
    <name type="scientific">Cohnella endophytica</name>
    <dbReference type="NCBI Taxonomy" id="2419778"/>
    <lineage>
        <taxon>Bacteria</taxon>
        <taxon>Bacillati</taxon>
        <taxon>Bacillota</taxon>
        <taxon>Bacilli</taxon>
        <taxon>Bacillales</taxon>
        <taxon>Paenibacillaceae</taxon>
        <taxon>Cohnella</taxon>
    </lineage>
</organism>
<dbReference type="Proteomes" id="UP000282076">
    <property type="component" value="Unassembled WGS sequence"/>
</dbReference>
<dbReference type="EMBL" id="RBZM01000005">
    <property type="protein sequence ID" value="RKP53995.1"/>
    <property type="molecule type" value="Genomic_DNA"/>
</dbReference>
<dbReference type="PROSITE" id="PS51272">
    <property type="entry name" value="SLH"/>
    <property type="match status" value="3"/>
</dbReference>
<dbReference type="Pfam" id="PF02368">
    <property type="entry name" value="Big_2"/>
    <property type="match status" value="8"/>
</dbReference>
<dbReference type="Gene3D" id="2.60.40.1080">
    <property type="match status" value="8"/>
</dbReference>
<dbReference type="SUPFAM" id="SSF52317">
    <property type="entry name" value="Class I glutamine amidotransferase-like"/>
    <property type="match status" value="1"/>
</dbReference>
<feature type="domain" description="LTD" evidence="3">
    <location>
        <begin position="35"/>
        <end position="167"/>
    </location>
</feature>
<dbReference type="PROSITE" id="PS51841">
    <property type="entry name" value="LTD"/>
    <property type="match status" value="1"/>
</dbReference>